<name>A0A4U5M3N5_STECR</name>
<keyword evidence="1" id="KW-0343">GTPase activation</keyword>
<comment type="caution">
    <text evidence="5">The sequence shown here is derived from an EMBL/GenBank/DDBJ whole genome shotgun (WGS) entry which is preliminary data.</text>
</comment>
<dbReference type="InterPro" id="IPR047887">
    <property type="entry name" value="ARHGAP20_PH"/>
</dbReference>
<dbReference type="InterPro" id="IPR000198">
    <property type="entry name" value="RhoGAP_dom"/>
</dbReference>
<dbReference type="PANTHER" id="PTHR23179:SF3">
    <property type="entry name" value="RHO GTPASE-ACTIVATING PROTEIN 20"/>
    <property type="match status" value="1"/>
</dbReference>
<feature type="region of interest" description="Disordered" evidence="2">
    <location>
        <begin position="707"/>
        <end position="727"/>
    </location>
</feature>
<feature type="region of interest" description="Disordered" evidence="2">
    <location>
        <begin position="630"/>
        <end position="656"/>
    </location>
</feature>
<gene>
    <name evidence="5" type="ORF">L596_027218</name>
</gene>
<dbReference type="Gene3D" id="1.10.555.10">
    <property type="entry name" value="Rho GTPase activation protein"/>
    <property type="match status" value="1"/>
</dbReference>
<accession>A0A4U5M3N5</accession>
<feature type="compositionally biased region" description="Basic and acidic residues" evidence="2">
    <location>
        <begin position="809"/>
        <end position="820"/>
    </location>
</feature>
<dbReference type="Pfam" id="PF22286">
    <property type="entry name" value="RHG20_PH"/>
    <property type="match status" value="1"/>
</dbReference>
<evidence type="ECO:0008006" key="7">
    <source>
        <dbReference type="Google" id="ProtNLM"/>
    </source>
</evidence>
<dbReference type="EMBL" id="AZBU02000010">
    <property type="protein sequence ID" value="TKR63378.1"/>
    <property type="molecule type" value="Genomic_DNA"/>
</dbReference>
<evidence type="ECO:0000256" key="1">
    <source>
        <dbReference type="ARBA" id="ARBA00022468"/>
    </source>
</evidence>
<dbReference type="SMART" id="SM00233">
    <property type="entry name" value="PH"/>
    <property type="match status" value="1"/>
</dbReference>
<evidence type="ECO:0000256" key="2">
    <source>
        <dbReference type="SAM" id="MobiDB-lite"/>
    </source>
</evidence>
<dbReference type="STRING" id="34508.A0A4U5M3N5"/>
<dbReference type="InterPro" id="IPR008936">
    <property type="entry name" value="Rho_GTPase_activation_prot"/>
</dbReference>
<dbReference type="OrthoDB" id="9994905at2759"/>
<dbReference type="InterPro" id="IPR011993">
    <property type="entry name" value="PH-like_dom_sf"/>
</dbReference>
<proteinExistence type="predicted"/>
<feature type="compositionally biased region" description="Polar residues" evidence="2">
    <location>
        <begin position="580"/>
        <end position="589"/>
    </location>
</feature>
<feature type="compositionally biased region" description="Low complexity" evidence="2">
    <location>
        <begin position="859"/>
        <end position="868"/>
    </location>
</feature>
<feature type="compositionally biased region" description="Polar residues" evidence="2">
    <location>
        <begin position="711"/>
        <end position="727"/>
    </location>
</feature>
<feature type="region of interest" description="Disordered" evidence="2">
    <location>
        <begin position="599"/>
        <end position="618"/>
    </location>
</feature>
<feature type="region of interest" description="Disordered" evidence="2">
    <location>
        <begin position="850"/>
        <end position="884"/>
    </location>
</feature>
<reference evidence="5 6" key="1">
    <citation type="journal article" date="2015" name="Genome Biol.">
        <title>Comparative genomics of Steinernema reveals deeply conserved gene regulatory networks.</title>
        <authorList>
            <person name="Dillman A.R."/>
            <person name="Macchietto M."/>
            <person name="Porter C.F."/>
            <person name="Rogers A."/>
            <person name="Williams B."/>
            <person name="Antoshechkin I."/>
            <person name="Lee M.M."/>
            <person name="Goodwin Z."/>
            <person name="Lu X."/>
            <person name="Lewis E.E."/>
            <person name="Goodrich-Blair H."/>
            <person name="Stock S.P."/>
            <person name="Adams B.J."/>
            <person name="Sternberg P.W."/>
            <person name="Mortazavi A."/>
        </authorList>
    </citation>
    <scope>NUCLEOTIDE SEQUENCE [LARGE SCALE GENOMIC DNA]</scope>
    <source>
        <strain evidence="5 6">ALL</strain>
    </source>
</reference>
<evidence type="ECO:0000313" key="5">
    <source>
        <dbReference type="EMBL" id="TKR63378.1"/>
    </source>
</evidence>
<feature type="compositionally biased region" description="Polar residues" evidence="2">
    <location>
        <begin position="670"/>
        <end position="685"/>
    </location>
</feature>
<evidence type="ECO:0000313" key="6">
    <source>
        <dbReference type="Proteomes" id="UP000298663"/>
    </source>
</evidence>
<organism evidence="5 6">
    <name type="scientific">Steinernema carpocapsae</name>
    <name type="common">Entomopathogenic nematode</name>
    <dbReference type="NCBI Taxonomy" id="34508"/>
    <lineage>
        <taxon>Eukaryota</taxon>
        <taxon>Metazoa</taxon>
        <taxon>Ecdysozoa</taxon>
        <taxon>Nematoda</taxon>
        <taxon>Chromadorea</taxon>
        <taxon>Rhabditida</taxon>
        <taxon>Tylenchina</taxon>
        <taxon>Panagrolaimomorpha</taxon>
        <taxon>Strongyloidoidea</taxon>
        <taxon>Steinernematidae</taxon>
        <taxon>Steinernema</taxon>
    </lineage>
</organism>
<feature type="region of interest" description="Disordered" evidence="2">
    <location>
        <begin position="31"/>
        <end position="52"/>
    </location>
</feature>
<keyword evidence="6" id="KW-1185">Reference proteome</keyword>
<dbReference type="Gene3D" id="2.30.29.30">
    <property type="entry name" value="Pleckstrin-homology domain (PH domain)/Phosphotyrosine-binding domain (PTB)"/>
    <property type="match status" value="1"/>
</dbReference>
<dbReference type="InterPro" id="IPR001849">
    <property type="entry name" value="PH_domain"/>
</dbReference>
<dbReference type="Proteomes" id="UP000298663">
    <property type="component" value="Unassembled WGS sequence"/>
</dbReference>
<dbReference type="PANTHER" id="PTHR23179">
    <property type="entry name" value="T-CELL ACTIVATION RHO GTPASE ACTIVATING PROTEIN-RELATED"/>
    <property type="match status" value="1"/>
</dbReference>
<feature type="region of interest" description="Disordered" evidence="2">
    <location>
        <begin position="670"/>
        <end position="692"/>
    </location>
</feature>
<feature type="region of interest" description="Disordered" evidence="2">
    <location>
        <begin position="547"/>
        <end position="589"/>
    </location>
</feature>
<sequence length="928" mass="103688">MPRRRSMSASRTLDSTVAFVGRIGASLRLPSRRRARKDLQTRSDPTETLENGSFCSPSSNNYAWFLNGGGGSSGASIQTPFGTPASSQFSPFSSPATSPMPPMRRRRYVKEGACQLTSLSTLVQHNRYMFLFNDLLLIAKQKGENSYKLKEKIPLEKLWVSSHNCAHSFLIGWPINNYVVYFRTEQEKSEWFEKLNECQKRKQLNKSTTVTVEVKIAGRQQKIRKTVTNTIRANELIGELIRDLDLPPKDSYALSFETGAAGLMPLHGIECVYSILMDHVAKSNVLLSEDQLAHLDTCKLVQCRLVLRNTVVSRPTPTAAAAIVAAANQFKRVLTRTESRRLFGKELEGSMPPQPVLTMIDHLMLHGTDIEGIFRKSPKQATVRALRQQLEQGQVPDFHQFNIHVIASLLKEYLRSIPGHLLLSGNHHLWVEMSNDSCSQKRLKSCSNLLQLLPPSHTVLLKKILKLLRRIAKNEDSSKMNSRSLAVCIAPSLIDNPDVIEAVTRIPEIVVFLIEHACELFPGLEQEEEDESPAMASRRLHLSTDSGFSADVDVPSTSPDSALFDSPMSECSIDFDGSDKTNANEPQPTSEICIVELTGTEMEDNDKTPVVSRENSNVKSRYANNYQWRSHLSRQDSSPPLSPQAPLSPNTSMDSTDSNVRFVRIEPCDSQANSNLTSPALSQRNPHGGHSYLDDLRVSDIIISHKKKGSTDSTKTLTSANTHGSRQLGSIRSPEMLRNGQNGPGLPRTPLQHYASVDRATNNANRFPTYQEIVKFRETTTSSLDRTRTTRVSDYGMTSPISQRANRGTLERSKTVEKPPCRPAYSTPYSTQAVITAHRPHSEIADRWSEERKALSRANNDNNNNSMNHHTPLRPRTTHMPGADPGLNMDPLEINWSVPHLRSIFQERDTKPTSIDTLYATITPKVLT</sequence>
<dbReference type="GO" id="GO:0005096">
    <property type="term" value="F:GTPase activator activity"/>
    <property type="evidence" value="ECO:0007669"/>
    <property type="project" value="UniProtKB-KW"/>
</dbReference>
<dbReference type="AlphaFoldDB" id="A0A4U5M3N5"/>
<dbReference type="PROSITE" id="PS50238">
    <property type="entry name" value="RHOGAP"/>
    <property type="match status" value="1"/>
</dbReference>
<evidence type="ECO:0000259" key="4">
    <source>
        <dbReference type="PROSITE" id="PS50238"/>
    </source>
</evidence>
<feature type="domain" description="Rho-GAP" evidence="4">
    <location>
        <begin position="345"/>
        <end position="521"/>
    </location>
</feature>
<reference evidence="5 6" key="2">
    <citation type="journal article" date="2019" name="G3 (Bethesda)">
        <title>Hybrid Assembly of the Genome of the Entomopathogenic Nematode Steinernema carpocapsae Identifies the X-Chromosome.</title>
        <authorList>
            <person name="Serra L."/>
            <person name="Macchietto M."/>
            <person name="Macias-Munoz A."/>
            <person name="McGill C.J."/>
            <person name="Rodriguez I.M."/>
            <person name="Rodriguez B."/>
            <person name="Murad R."/>
            <person name="Mortazavi A."/>
        </authorList>
    </citation>
    <scope>NUCLEOTIDE SEQUENCE [LARGE SCALE GENOMIC DNA]</scope>
    <source>
        <strain evidence="5 6">ALL</strain>
    </source>
</reference>
<evidence type="ECO:0000259" key="3">
    <source>
        <dbReference type="PROSITE" id="PS50003"/>
    </source>
</evidence>
<feature type="domain" description="PH" evidence="3">
    <location>
        <begin position="107"/>
        <end position="200"/>
    </location>
</feature>
<protein>
    <recommendedName>
        <fullName evidence="7">Rho-GAP domain-containing protein</fullName>
    </recommendedName>
</protein>
<dbReference type="SUPFAM" id="SSF50729">
    <property type="entry name" value="PH domain-like"/>
    <property type="match status" value="1"/>
</dbReference>
<dbReference type="GO" id="GO:0007165">
    <property type="term" value="P:signal transduction"/>
    <property type="evidence" value="ECO:0007669"/>
    <property type="project" value="InterPro"/>
</dbReference>
<dbReference type="Pfam" id="PF00620">
    <property type="entry name" value="RhoGAP"/>
    <property type="match status" value="1"/>
</dbReference>
<dbReference type="SMART" id="SM00324">
    <property type="entry name" value="RhoGAP"/>
    <property type="match status" value="1"/>
</dbReference>
<dbReference type="SUPFAM" id="SSF48350">
    <property type="entry name" value="GTPase activation domain, GAP"/>
    <property type="match status" value="1"/>
</dbReference>
<dbReference type="PROSITE" id="PS50003">
    <property type="entry name" value="PH_DOMAIN"/>
    <property type="match status" value="1"/>
</dbReference>
<feature type="region of interest" description="Disordered" evidence="2">
    <location>
        <begin position="798"/>
        <end position="827"/>
    </location>
</feature>